<feature type="region of interest" description="Disordered" evidence="1">
    <location>
        <begin position="1"/>
        <end position="100"/>
    </location>
</feature>
<evidence type="ECO:0000313" key="2">
    <source>
        <dbReference type="EMBL" id="MPM88689.1"/>
    </source>
</evidence>
<evidence type="ECO:0000256" key="1">
    <source>
        <dbReference type="SAM" id="MobiDB-lite"/>
    </source>
</evidence>
<reference evidence="2" key="1">
    <citation type="submission" date="2019-08" db="EMBL/GenBank/DDBJ databases">
        <authorList>
            <person name="Kucharzyk K."/>
            <person name="Murdoch R.W."/>
            <person name="Higgins S."/>
            <person name="Loffler F."/>
        </authorList>
    </citation>
    <scope>NUCLEOTIDE SEQUENCE</scope>
</reference>
<sequence length="100" mass="10855">MLRGSDVWHEGYHWGAPNGHAEQQHYCSQKEEKQTLGSRQQDEGGGCNGGANEDEGQTAANAGAQVIRPGAYGRLNEQGGDIIQSHEHADESGRQRKTIL</sequence>
<gene>
    <name evidence="2" type="ORF">SDC9_135793</name>
</gene>
<name>A0A645DHC6_9ZZZZ</name>
<protein>
    <submittedName>
        <fullName evidence="2">Uncharacterized protein</fullName>
    </submittedName>
</protein>
<feature type="compositionally biased region" description="Basic and acidic residues" evidence="1">
    <location>
        <begin position="84"/>
        <end position="94"/>
    </location>
</feature>
<feature type="compositionally biased region" description="Basic and acidic residues" evidence="1">
    <location>
        <begin position="1"/>
        <end position="12"/>
    </location>
</feature>
<comment type="caution">
    <text evidence="2">The sequence shown here is derived from an EMBL/GenBank/DDBJ whole genome shotgun (WGS) entry which is preliminary data.</text>
</comment>
<proteinExistence type="predicted"/>
<dbReference type="AlphaFoldDB" id="A0A645DHC6"/>
<accession>A0A645DHC6</accession>
<organism evidence="2">
    <name type="scientific">bioreactor metagenome</name>
    <dbReference type="NCBI Taxonomy" id="1076179"/>
    <lineage>
        <taxon>unclassified sequences</taxon>
        <taxon>metagenomes</taxon>
        <taxon>ecological metagenomes</taxon>
    </lineage>
</organism>
<dbReference type="EMBL" id="VSSQ01036259">
    <property type="protein sequence ID" value="MPM88689.1"/>
    <property type="molecule type" value="Genomic_DNA"/>
</dbReference>